<accession>A0AAP0J1U6</accession>
<dbReference type="EMBL" id="JBBNAG010000006">
    <property type="protein sequence ID" value="KAK9125899.1"/>
    <property type="molecule type" value="Genomic_DNA"/>
</dbReference>
<protein>
    <submittedName>
        <fullName evidence="2">Uncharacterized protein</fullName>
    </submittedName>
</protein>
<comment type="caution">
    <text evidence="2">The sequence shown here is derived from an EMBL/GenBank/DDBJ whole genome shotgun (WGS) entry which is preliminary data.</text>
</comment>
<reference evidence="2 3" key="1">
    <citation type="submission" date="2024-01" db="EMBL/GenBank/DDBJ databases">
        <title>Genome assemblies of Stephania.</title>
        <authorList>
            <person name="Yang L."/>
        </authorList>
    </citation>
    <scope>NUCLEOTIDE SEQUENCE [LARGE SCALE GENOMIC DNA]</scope>
    <source>
        <strain evidence="2">JXDWG</strain>
        <tissue evidence="2">Leaf</tissue>
    </source>
</reference>
<evidence type="ECO:0000256" key="1">
    <source>
        <dbReference type="SAM" id="MobiDB-lite"/>
    </source>
</evidence>
<evidence type="ECO:0000313" key="2">
    <source>
        <dbReference type="EMBL" id="KAK9125899.1"/>
    </source>
</evidence>
<organism evidence="2 3">
    <name type="scientific">Stephania cephalantha</name>
    <dbReference type="NCBI Taxonomy" id="152367"/>
    <lineage>
        <taxon>Eukaryota</taxon>
        <taxon>Viridiplantae</taxon>
        <taxon>Streptophyta</taxon>
        <taxon>Embryophyta</taxon>
        <taxon>Tracheophyta</taxon>
        <taxon>Spermatophyta</taxon>
        <taxon>Magnoliopsida</taxon>
        <taxon>Ranunculales</taxon>
        <taxon>Menispermaceae</taxon>
        <taxon>Menispermoideae</taxon>
        <taxon>Cissampelideae</taxon>
        <taxon>Stephania</taxon>
    </lineage>
</organism>
<proteinExistence type="predicted"/>
<sequence>MGTLKAMKYGYIRRERRWVHEEDIPDDEHYEGYEFPYPTDPHVDFVERDYLDYGFMFPHGDDGDDEVQQDHEAPPPP</sequence>
<dbReference type="Proteomes" id="UP001419268">
    <property type="component" value="Unassembled WGS sequence"/>
</dbReference>
<evidence type="ECO:0000313" key="3">
    <source>
        <dbReference type="Proteomes" id="UP001419268"/>
    </source>
</evidence>
<name>A0AAP0J1U6_9MAGN</name>
<feature type="region of interest" description="Disordered" evidence="1">
    <location>
        <begin position="57"/>
        <end position="77"/>
    </location>
</feature>
<dbReference type="AlphaFoldDB" id="A0AAP0J1U6"/>
<gene>
    <name evidence="2" type="ORF">Scep_014745</name>
</gene>
<feature type="compositionally biased region" description="Basic and acidic residues" evidence="1">
    <location>
        <begin position="68"/>
        <end position="77"/>
    </location>
</feature>
<keyword evidence="3" id="KW-1185">Reference proteome</keyword>